<dbReference type="PANTHER" id="PTHR43030">
    <property type="entry name" value="PHOSPHOENOLPYRUVATE SYNTHASE"/>
    <property type="match status" value="1"/>
</dbReference>
<reference evidence="6 7" key="1">
    <citation type="submission" date="2015-05" db="EMBL/GenBank/DDBJ databases">
        <title>Photobacterium galathea sp. nov.</title>
        <authorList>
            <person name="Machado H."/>
            <person name="Gram L."/>
        </authorList>
    </citation>
    <scope>NUCLEOTIDE SEQUENCE [LARGE SCALE GENOMIC DNA]</scope>
    <source>
        <strain evidence="6 7">DSM 22954</strain>
    </source>
</reference>
<dbReference type="PANTHER" id="PTHR43030:SF1">
    <property type="entry name" value="PHOSPHOENOLPYRUVATE SYNTHASE"/>
    <property type="match status" value="1"/>
</dbReference>
<dbReference type="AlphaFoldDB" id="A0A0J1HA57"/>
<keyword evidence="3" id="KW-0547">Nucleotide-binding</keyword>
<dbReference type="STRING" id="320778.ABT57_12155"/>
<dbReference type="GO" id="GO:0005524">
    <property type="term" value="F:ATP binding"/>
    <property type="evidence" value="ECO:0007669"/>
    <property type="project" value="UniProtKB-KW"/>
</dbReference>
<protein>
    <submittedName>
        <fullName evidence="6">Phosphoenolpyruvate-utilizing protein</fullName>
    </submittedName>
</protein>
<keyword evidence="2" id="KW-0479">Metal-binding</keyword>
<keyword evidence="7" id="KW-1185">Reference proteome</keyword>
<gene>
    <name evidence="6" type="ORF">ABT57_12155</name>
</gene>
<comment type="caution">
    <text evidence="6">The sequence shown here is derived from an EMBL/GenBank/DDBJ whole genome shotgun (WGS) entry which is preliminary data.</text>
</comment>
<comment type="similarity">
    <text evidence="1">Belongs to the PEP-utilizing enzyme family.</text>
</comment>
<dbReference type="SUPFAM" id="SSF51621">
    <property type="entry name" value="Phosphoenolpyruvate/pyruvate domain"/>
    <property type="match status" value="1"/>
</dbReference>
<dbReference type="OrthoDB" id="5854851at2"/>
<evidence type="ECO:0000256" key="2">
    <source>
        <dbReference type="ARBA" id="ARBA00022723"/>
    </source>
</evidence>
<proteinExistence type="inferred from homology"/>
<feature type="domain" description="PEP-utilising enzyme C-terminal" evidence="5">
    <location>
        <begin position="32"/>
        <end position="292"/>
    </location>
</feature>
<sequence length="298" mass="32574">MTSCAQSGLQFMTVMTSSEQLANQDVAIGQVSIGLVSMDDLISELNIHPYAAAYVAELAQDSQQSLLKRCQGNPAEFFVSTLSEHLVQAAKLAGEQPLRVRLSGADSSHRQALPGAELEPKEAYPLIGLRGVSRFADHTFRKAFELECEAIKRARLSAGMKNIELVIPFVRTFSEAATVMDLLAEQGLSRGTDGLKVHLMAELPANALTAETFLHYFDGLIIDVDQLARFALGVDFDHPALAYLHDDQNEAVLQLVAQSLRAARKAGKPAEVLSHFISKAPNLQQWLLEQGMTRVIAY</sequence>
<dbReference type="InterPro" id="IPR006319">
    <property type="entry name" value="PEP_synth"/>
</dbReference>
<evidence type="ECO:0000256" key="4">
    <source>
        <dbReference type="ARBA" id="ARBA00022840"/>
    </source>
</evidence>
<evidence type="ECO:0000256" key="1">
    <source>
        <dbReference type="ARBA" id="ARBA00007837"/>
    </source>
</evidence>
<dbReference type="EMBL" id="LDOU01000013">
    <property type="protein sequence ID" value="KLV08585.1"/>
    <property type="molecule type" value="Genomic_DNA"/>
</dbReference>
<evidence type="ECO:0000256" key="3">
    <source>
        <dbReference type="ARBA" id="ARBA00022741"/>
    </source>
</evidence>
<evidence type="ECO:0000313" key="7">
    <source>
        <dbReference type="Proteomes" id="UP000035909"/>
    </source>
</evidence>
<organism evidence="6 7">
    <name type="scientific">Photobacterium ganghwense</name>
    <dbReference type="NCBI Taxonomy" id="320778"/>
    <lineage>
        <taxon>Bacteria</taxon>
        <taxon>Pseudomonadati</taxon>
        <taxon>Pseudomonadota</taxon>
        <taxon>Gammaproteobacteria</taxon>
        <taxon>Vibrionales</taxon>
        <taxon>Vibrionaceae</taxon>
        <taxon>Photobacterium</taxon>
    </lineage>
</organism>
<dbReference type="InterPro" id="IPR040442">
    <property type="entry name" value="Pyrv_kinase-like_dom_sf"/>
</dbReference>
<dbReference type="PATRIC" id="fig|320778.3.peg.2649"/>
<dbReference type="Proteomes" id="UP000035909">
    <property type="component" value="Unassembled WGS sequence"/>
</dbReference>
<accession>A0A0J1HA57</accession>
<dbReference type="GO" id="GO:0008986">
    <property type="term" value="F:pyruvate, water dikinase activity"/>
    <property type="evidence" value="ECO:0007669"/>
    <property type="project" value="InterPro"/>
</dbReference>
<dbReference type="Pfam" id="PF02896">
    <property type="entry name" value="PEP-utilizers_C"/>
    <property type="match status" value="1"/>
</dbReference>
<name>A0A0J1HA57_9GAMM</name>
<dbReference type="InterPro" id="IPR000121">
    <property type="entry name" value="PEP_util_C"/>
</dbReference>
<dbReference type="InterPro" id="IPR015813">
    <property type="entry name" value="Pyrv/PenolPyrv_kinase-like_dom"/>
</dbReference>
<evidence type="ECO:0000313" key="6">
    <source>
        <dbReference type="EMBL" id="KLV08585.1"/>
    </source>
</evidence>
<keyword evidence="6" id="KW-0670">Pyruvate</keyword>
<dbReference type="Gene3D" id="3.20.20.60">
    <property type="entry name" value="Phosphoenolpyruvate-binding domains"/>
    <property type="match status" value="1"/>
</dbReference>
<evidence type="ECO:0000259" key="5">
    <source>
        <dbReference type="Pfam" id="PF02896"/>
    </source>
</evidence>
<dbReference type="GO" id="GO:0046872">
    <property type="term" value="F:metal ion binding"/>
    <property type="evidence" value="ECO:0007669"/>
    <property type="project" value="UniProtKB-KW"/>
</dbReference>
<keyword evidence="4" id="KW-0067">ATP-binding</keyword>